<accession>A0ABV0N0R4</accession>
<reference evidence="1 2" key="1">
    <citation type="submission" date="2021-06" db="EMBL/GenBank/DDBJ databases">
        <authorList>
            <person name="Palmer J.M."/>
        </authorList>
    </citation>
    <scope>NUCLEOTIDE SEQUENCE [LARGE SCALE GENOMIC DNA]</scope>
    <source>
        <strain evidence="1 2">GA_2019</strain>
        <tissue evidence="1">Muscle</tissue>
    </source>
</reference>
<protein>
    <submittedName>
        <fullName evidence="1">Uncharacterized protein</fullName>
    </submittedName>
</protein>
<gene>
    <name evidence="1" type="ORF">GOODEAATRI_012256</name>
</gene>
<sequence>MRRVEAEVDEEGDRHSKLKPLHHIGGLLAIQGRGHVTPQDHALSSACRHKPGLLSYSVGTWQNTQGAFITAVLNSMFHHPRSHQAGFISAVRASVTADPHTEKITSGIRRHADETTA</sequence>
<dbReference type="EMBL" id="JAHRIO010020769">
    <property type="protein sequence ID" value="MEQ2164976.1"/>
    <property type="molecule type" value="Genomic_DNA"/>
</dbReference>
<organism evidence="1 2">
    <name type="scientific">Goodea atripinnis</name>
    <dbReference type="NCBI Taxonomy" id="208336"/>
    <lineage>
        <taxon>Eukaryota</taxon>
        <taxon>Metazoa</taxon>
        <taxon>Chordata</taxon>
        <taxon>Craniata</taxon>
        <taxon>Vertebrata</taxon>
        <taxon>Euteleostomi</taxon>
        <taxon>Actinopterygii</taxon>
        <taxon>Neopterygii</taxon>
        <taxon>Teleostei</taxon>
        <taxon>Neoteleostei</taxon>
        <taxon>Acanthomorphata</taxon>
        <taxon>Ovalentaria</taxon>
        <taxon>Atherinomorphae</taxon>
        <taxon>Cyprinodontiformes</taxon>
        <taxon>Goodeidae</taxon>
        <taxon>Goodea</taxon>
    </lineage>
</organism>
<comment type="caution">
    <text evidence="1">The sequence shown here is derived from an EMBL/GenBank/DDBJ whole genome shotgun (WGS) entry which is preliminary data.</text>
</comment>
<name>A0ABV0N0R4_9TELE</name>
<evidence type="ECO:0000313" key="2">
    <source>
        <dbReference type="Proteomes" id="UP001476798"/>
    </source>
</evidence>
<evidence type="ECO:0000313" key="1">
    <source>
        <dbReference type="EMBL" id="MEQ2164976.1"/>
    </source>
</evidence>
<keyword evidence="2" id="KW-1185">Reference proteome</keyword>
<dbReference type="Proteomes" id="UP001476798">
    <property type="component" value="Unassembled WGS sequence"/>
</dbReference>
<proteinExistence type="predicted"/>